<dbReference type="Proteomes" id="UP000831485">
    <property type="component" value="Chromosome"/>
</dbReference>
<evidence type="ECO:0000259" key="2">
    <source>
        <dbReference type="PROSITE" id="PS51411"/>
    </source>
</evidence>
<gene>
    <name evidence="3" type="ORF">GMPD_24820</name>
    <name evidence="4" type="ORF">M1B72_16210</name>
</gene>
<dbReference type="InterPro" id="IPR007557">
    <property type="entry name" value="PSP1_C"/>
</dbReference>
<dbReference type="EMBL" id="CP096574">
    <property type="protein sequence ID" value="UPU34982.1"/>
    <property type="molecule type" value="Genomic_DNA"/>
</dbReference>
<dbReference type="PROSITE" id="PS51411">
    <property type="entry name" value="PSP1_C"/>
    <property type="match status" value="1"/>
</dbReference>
<dbReference type="Pfam" id="PF04468">
    <property type="entry name" value="PSP1"/>
    <property type="match status" value="1"/>
</dbReference>
<name>A0A6V8MYF7_9BACT</name>
<proteinExistence type="predicted"/>
<evidence type="ECO:0000313" key="6">
    <source>
        <dbReference type="Proteomes" id="UP000831485"/>
    </source>
</evidence>
<reference evidence="4" key="3">
    <citation type="submission" date="2022-04" db="EMBL/GenBank/DDBJ databases">
        <authorList>
            <person name="Liu G."/>
        </authorList>
    </citation>
    <scope>NUCLEOTIDE SEQUENCE</scope>
    <source>
        <strain evidence="4">RG22</strain>
    </source>
</reference>
<evidence type="ECO:0000313" key="4">
    <source>
        <dbReference type="EMBL" id="UPU34982.1"/>
    </source>
</evidence>
<reference evidence="3" key="2">
    <citation type="journal article" date="2021" name="Int. J. Syst. Evol. Microbiol.">
        <title>Geomonas silvestris sp. nov., Geomonas paludis sp. nov. and Geomonas limicola sp. nov., isolated from terrestrial environments, and emended description of the genus Geomonas.</title>
        <authorList>
            <person name="Itoh H."/>
            <person name="Xu Z."/>
            <person name="Masuda Y."/>
            <person name="Ushijima N."/>
            <person name="Hayakawa C."/>
            <person name="Shiratori Y."/>
            <person name="Senoo K."/>
        </authorList>
    </citation>
    <scope>NUCLEOTIDE SEQUENCE</scope>
    <source>
        <strain evidence="3">Red736</strain>
    </source>
</reference>
<keyword evidence="6" id="KW-1185">Reference proteome</keyword>
<protein>
    <submittedName>
        <fullName evidence="4">Stage 0 sporulation family protein</fullName>
    </submittedName>
</protein>
<dbReference type="PANTHER" id="PTHR43830:SF3">
    <property type="entry name" value="PROTEIN PSP1"/>
    <property type="match status" value="1"/>
</dbReference>
<accession>A0A6V8MYF7</accession>
<evidence type="ECO:0000313" key="5">
    <source>
        <dbReference type="Proteomes" id="UP000568888"/>
    </source>
</evidence>
<dbReference type="InterPro" id="IPR047767">
    <property type="entry name" value="PSP1-like"/>
</dbReference>
<dbReference type="AlphaFoldDB" id="A0A6V8MYF7"/>
<feature type="region of interest" description="Disordered" evidence="1">
    <location>
        <begin position="263"/>
        <end position="312"/>
    </location>
</feature>
<dbReference type="Proteomes" id="UP000568888">
    <property type="component" value="Unassembled WGS sequence"/>
</dbReference>
<sequence>MAKIVRIQFTTAGKLYDFTAGKANVKAGDRVIVETERGKSIGQVVAGPIEVDDALVPEGTKPVQRLAELADLATLAANTAKEKEAHKFCLARIKERGMDMKLVKVEYLFDGSKAIFYFTADGRVDFRELVKDLAHAFHTRIEMRQIGVRDESKMVGGIGICGRELCCSSYLREFEPVSVKMAKEQNLALNPSKISGQCGRLLCCLSYEFDTYCSLRKGLPKCGKRVQCGCHDGEVVKVNVLEQTVTLKTADDSLVTLKGEDIAPENISDRIKKPPQGKGEQQGGDKGKSQGPGKQRRNRPVDVKERKKEKPQ</sequence>
<dbReference type="RefSeq" id="WP_183347765.1">
    <property type="nucleotide sequence ID" value="NZ_BLXY01000004.1"/>
</dbReference>
<dbReference type="EMBL" id="BLXY01000004">
    <property type="protein sequence ID" value="GFO64563.1"/>
    <property type="molecule type" value="Genomic_DNA"/>
</dbReference>
<evidence type="ECO:0000313" key="3">
    <source>
        <dbReference type="EMBL" id="GFO64563.1"/>
    </source>
</evidence>
<organism evidence="3 5">
    <name type="scientific">Geomonas paludis</name>
    <dbReference type="NCBI Taxonomy" id="2740185"/>
    <lineage>
        <taxon>Bacteria</taxon>
        <taxon>Pseudomonadati</taxon>
        <taxon>Thermodesulfobacteriota</taxon>
        <taxon>Desulfuromonadia</taxon>
        <taxon>Geobacterales</taxon>
        <taxon>Geobacteraceae</taxon>
        <taxon>Geomonas</taxon>
    </lineage>
</organism>
<reference evidence="5" key="1">
    <citation type="submission" date="2020-06" db="EMBL/GenBank/DDBJ databases">
        <title>Draft genomic sequecing of Geomonas sp. Red736.</title>
        <authorList>
            <person name="Itoh H."/>
            <person name="Xu Z.X."/>
            <person name="Ushijima N."/>
            <person name="Masuda Y."/>
            <person name="Shiratori Y."/>
            <person name="Senoo K."/>
        </authorList>
    </citation>
    <scope>NUCLEOTIDE SEQUENCE [LARGE SCALE GENOMIC DNA]</scope>
    <source>
        <strain evidence="5">Red736</strain>
    </source>
</reference>
<dbReference type="NCBIfam" id="NF041131">
    <property type="entry name" value="RicT_YaaT_fam"/>
    <property type="match status" value="1"/>
</dbReference>
<dbReference type="PANTHER" id="PTHR43830">
    <property type="entry name" value="PROTEIN PSP1"/>
    <property type="match status" value="1"/>
</dbReference>
<dbReference type="GO" id="GO:0005737">
    <property type="term" value="C:cytoplasm"/>
    <property type="evidence" value="ECO:0007669"/>
    <property type="project" value="TreeGrafter"/>
</dbReference>
<feature type="compositionally biased region" description="Basic and acidic residues" evidence="1">
    <location>
        <begin position="299"/>
        <end position="312"/>
    </location>
</feature>
<evidence type="ECO:0000256" key="1">
    <source>
        <dbReference type="SAM" id="MobiDB-lite"/>
    </source>
</evidence>
<feature type="domain" description="PSP1 C-terminal" evidence="2">
    <location>
        <begin position="61"/>
        <end position="146"/>
    </location>
</feature>